<name>A0ABS6Z6I1_9ACTN</name>
<dbReference type="Proteomes" id="UP000812013">
    <property type="component" value="Unassembled WGS sequence"/>
</dbReference>
<feature type="compositionally biased region" description="Low complexity" evidence="1">
    <location>
        <begin position="52"/>
        <end position="68"/>
    </location>
</feature>
<feature type="region of interest" description="Disordered" evidence="1">
    <location>
        <begin position="20"/>
        <end position="69"/>
    </location>
</feature>
<dbReference type="CDD" id="cd13399">
    <property type="entry name" value="Slt35-like"/>
    <property type="match status" value="1"/>
</dbReference>
<feature type="region of interest" description="Disordered" evidence="1">
    <location>
        <begin position="243"/>
        <end position="305"/>
    </location>
</feature>
<feature type="signal peptide" evidence="2">
    <location>
        <begin position="1"/>
        <end position="25"/>
    </location>
</feature>
<organism evidence="3 4">
    <name type="scientific">Streptomyces bambusae</name>
    <dbReference type="NCBI Taxonomy" id="1550616"/>
    <lineage>
        <taxon>Bacteria</taxon>
        <taxon>Bacillati</taxon>
        <taxon>Actinomycetota</taxon>
        <taxon>Actinomycetes</taxon>
        <taxon>Kitasatosporales</taxon>
        <taxon>Streptomycetaceae</taxon>
        <taxon>Streptomyces</taxon>
    </lineage>
</organism>
<feature type="compositionally biased region" description="Low complexity" evidence="1">
    <location>
        <begin position="550"/>
        <end position="567"/>
    </location>
</feature>
<keyword evidence="4" id="KW-1185">Reference proteome</keyword>
<protein>
    <recommendedName>
        <fullName evidence="5">Lytic transglycosylase</fullName>
    </recommendedName>
</protein>
<feature type="region of interest" description="Disordered" evidence="1">
    <location>
        <begin position="538"/>
        <end position="567"/>
    </location>
</feature>
<dbReference type="PANTHER" id="PTHR30163:SF8">
    <property type="entry name" value="LYTIC MUREIN TRANSGLYCOSYLASE"/>
    <property type="match status" value="1"/>
</dbReference>
<evidence type="ECO:0000313" key="4">
    <source>
        <dbReference type="Proteomes" id="UP000812013"/>
    </source>
</evidence>
<accession>A0ABS6Z6I1</accession>
<evidence type="ECO:0000256" key="1">
    <source>
        <dbReference type="SAM" id="MobiDB-lite"/>
    </source>
</evidence>
<dbReference type="SUPFAM" id="SSF53955">
    <property type="entry name" value="Lysozyme-like"/>
    <property type="match status" value="1"/>
</dbReference>
<evidence type="ECO:0000313" key="3">
    <source>
        <dbReference type="EMBL" id="MBW5483385.1"/>
    </source>
</evidence>
<keyword evidence="2" id="KW-0732">Signal</keyword>
<dbReference type="PANTHER" id="PTHR30163">
    <property type="entry name" value="MEMBRANE-BOUND LYTIC MUREIN TRANSGLYCOSYLASE B"/>
    <property type="match status" value="1"/>
</dbReference>
<feature type="compositionally biased region" description="Pro residues" evidence="1">
    <location>
        <begin position="243"/>
        <end position="301"/>
    </location>
</feature>
<reference evidence="3 4" key="1">
    <citation type="submission" date="2019-12" db="EMBL/GenBank/DDBJ databases">
        <title>Genome sequence of Streptomyces bambusae.</title>
        <authorList>
            <person name="Bansal K."/>
            <person name="Choksket S."/>
            <person name="Korpole S."/>
            <person name="Patil P.B."/>
        </authorList>
    </citation>
    <scope>NUCLEOTIDE SEQUENCE [LARGE SCALE GENOMIC DNA]</scope>
    <source>
        <strain evidence="3 4">SK60</strain>
    </source>
</reference>
<feature type="chain" id="PRO_5045521991" description="Lytic transglycosylase" evidence="2">
    <location>
        <begin position="26"/>
        <end position="567"/>
    </location>
</feature>
<dbReference type="RefSeq" id="WP_308120324.1">
    <property type="nucleotide sequence ID" value="NZ_WTFF01000102.1"/>
</dbReference>
<dbReference type="Gene3D" id="1.10.530.10">
    <property type="match status" value="1"/>
</dbReference>
<dbReference type="InterPro" id="IPR043426">
    <property type="entry name" value="MltB-like"/>
</dbReference>
<gene>
    <name evidence="3" type="ORF">GPJ59_16180</name>
</gene>
<proteinExistence type="predicted"/>
<sequence length="567" mass="57825">MLCTAALAASLTTAAVVTSTPTADAGEAEPSPDSPQANDRGNARLDLPDLVSDPAPAAGSGTGAPEGSVGIPGTALDAYKRAEASVAAALPNCKLPWQLLAGIGRIESVHASGYGLKADGSTEKPIRGPRLDGNGFAEIRDTDKGEWDADTEYDRAVGPMQFIPSTWATWGADGNGDGTRNPNNIYDAALGAGLYLCAGDRNLSDAAQLDRAILSYNNSRAYVNSVLGWMRQYQASGVAGVPNPPAGNYPTQPPGTLPTPPATTPSPYTPPATRPTPTPTPTPTPKPTPTPEPSKPTPPAPTVDGLQAVGATELKGEAGELFTAVPTVKAVLSDGKPAANQTVVFAVEGDTTGGTVFSGDGKDHFVARTDAQGVATAPLLKAGPNEKGGSFTLRAALYGARAFEVKFTGTVAPKPVPVADAITRTSEKVLETPAGSSFTGVELLTTAKGKPVAGTVLTAEIVVKDAKGEEWVVAGTGPYFKDKDGKEVRSLVLAPTDAAGKIVLPELFTPATTAPGTYHLRLRTAEGVAKVLDLTVTKAPAPTPAPAPTGTPKAPAQPTATPTARKA</sequence>
<evidence type="ECO:0008006" key="5">
    <source>
        <dbReference type="Google" id="ProtNLM"/>
    </source>
</evidence>
<evidence type="ECO:0000256" key="2">
    <source>
        <dbReference type="SAM" id="SignalP"/>
    </source>
</evidence>
<dbReference type="InterPro" id="IPR023346">
    <property type="entry name" value="Lysozyme-like_dom_sf"/>
</dbReference>
<dbReference type="EMBL" id="WTFF01000102">
    <property type="protein sequence ID" value="MBW5483385.1"/>
    <property type="molecule type" value="Genomic_DNA"/>
</dbReference>
<comment type="caution">
    <text evidence="3">The sequence shown here is derived from an EMBL/GenBank/DDBJ whole genome shotgun (WGS) entry which is preliminary data.</text>
</comment>